<proteinExistence type="predicted"/>
<sequence>MNILPKISLITVSFNSGSTIEDTIKSVANQNYPNIEYIVVDGLSTDNTLDILKSYPDVVSKVISEKDSGIYDAMNKGIMLATGDVVGILNADDFYVDENVITKVVQAFVINPIDALIADLVYVRPEKLDKIVRYYSSANFALDKFESGWMPPHPTFFVKRKCYDNFGLYKTDYKIAADFELLARFMVKNHISYHYLPEVIIKMRTGGASTKNLRSNLILNREIVRACAENDIMTNYFKVYSKYLTKLFQLVCRPR</sequence>
<keyword evidence="3" id="KW-1185">Reference proteome</keyword>
<dbReference type="PANTHER" id="PTHR22916">
    <property type="entry name" value="GLYCOSYLTRANSFERASE"/>
    <property type="match status" value="1"/>
</dbReference>
<protein>
    <submittedName>
        <fullName evidence="2">Glycosyltransferase</fullName>
    </submittedName>
</protein>
<reference evidence="2 3" key="1">
    <citation type="submission" date="2019-09" db="EMBL/GenBank/DDBJ databases">
        <title>Geobacter sp. Red96, a novel strain isolated from paddy soil.</title>
        <authorList>
            <person name="Xu Z."/>
            <person name="Masuda Y."/>
            <person name="Itoh H."/>
            <person name="Senoo K."/>
        </authorList>
    </citation>
    <scope>NUCLEOTIDE SEQUENCE [LARGE SCALE GENOMIC DNA]</scope>
    <source>
        <strain evidence="2 3">Red96</strain>
    </source>
</reference>
<name>A0A7J4ZQE6_9BACT</name>
<dbReference type="RefSeq" id="WP_151128327.1">
    <property type="nucleotide sequence ID" value="NZ_VZQZ01000005.1"/>
</dbReference>
<dbReference type="PANTHER" id="PTHR22916:SF3">
    <property type="entry name" value="UDP-GLCNAC:BETAGAL BETA-1,3-N-ACETYLGLUCOSAMINYLTRANSFERASE-LIKE PROTEIN 1"/>
    <property type="match status" value="1"/>
</dbReference>
<keyword evidence="2" id="KW-0808">Transferase</keyword>
<accession>A0A7J4ZQE6</accession>
<dbReference type="GO" id="GO:0016758">
    <property type="term" value="F:hexosyltransferase activity"/>
    <property type="evidence" value="ECO:0007669"/>
    <property type="project" value="UniProtKB-ARBA"/>
</dbReference>
<comment type="caution">
    <text evidence="2">The sequence shown here is derived from an EMBL/GenBank/DDBJ whole genome shotgun (WGS) entry which is preliminary data.</text>
</comment>
<dbReference type="InterPro" id="IPR029044">
    <property type="entry name" value="Nucleotide-diphossugar_trans"/>
</dbReference>
<dbReference type="Pfam" id="PF00535">
    <property type="entry name" value="Glycos_transf_2"/>
    <property type="match status" value="1"/>
</dbReference>
<organism evidence="2 3">
    <name type="scientific">Oryzomonas japonica</name>
    <dbReference type="NCBI Taxonomy" id="2603858"/>
    <lineage>
        <taxon>Bacteria</taxon>
        <taxon>Pseudomonadati</taxon>
        <taxon>Thermodesulfobacteriota</taxon>
        <taxon>Desulfuromonadia</taxon>
        <taxon>Geobacterales</taxon>
        <taxon>Geobacteraceae</taxon>
        <taxon>Oryzomonas</taxon>
    </lineage>
</organism>
<evidence type="ECO:0000313" key="3">
    <source>
        <dbReference type="Proteomes" id="UP000420562"/>
    </source>
</evidence>
<evidence type="ECO:0000259" key="1">
    <source>
        <dbReference type="Pfam" id="PF00535"/>
    </source>
</evidence>
<dbReference type="EMBL" id="VZQZ01000005">
    <property type="protein sequence ID" value="KAB0665281.1"/>
    <property type="molecule type" value="Genomic_DNA"/>
</dbReference>
<dbReference type="CDD" id="cd06433">
    <property type="entry name" value="GT_2_WfgS_like"/>
    <property type="match status" value="1"/>
</dbReference>
<gene>
    <name evidence="2" type="ORF">F6V25_09330</name>
</gene>
<dbReference type="Proteomes" id="UP000420562">
    <property type="component" value="Unassembled WGS sequence"/>
</dbReference>
<dbReference type="InterPro" id="IPR001173">
    <property type="entry name" value="Glyco_trans_2-like"/>
</dbReference>
<dbReference type="Gene3D" id="3.90.550.10">
    <property type="entry name" value="Spore Coat Polysaccharide Biosynthesis Protein SpsA, Chain A"/>
    <property type="match status" value="1"/>
</dbReference>
<evidence type="ECO:0000313" key="2">
    <source>
        <dbReference type="EMBL" id="KAB0665281.1"/>
    </source>
</evidence>
<dbReference type="SUPFAM" id="SSF53448">
    <property type="entry name" value="Nucleotide-diphospho-sugar transferases"/>
    <property type="match status" value="1"/>
</dbReference>
<dbReference type="AlphaFoldDB" id="A0A7J4ZQE6"/>
<feature type="domain" description="Glycosyltransferase 2-like" evidence="1">
    <location>
        <begin position="8"/>
        <end position="132"/>
    </location>
</feature>